<protein>
    <submittedName>
        <fullName evidence="1">Uncharacterized protein</fullName>
    </submittedName>
</protein>
<dbReference type="Proteomes" id="UP001152747">
    <property type="component" value="Unassembled WGS sequence"/>
</dbReference>
<name>A0A9P1IJT1_9PELO</name>
<keyword evidence="2" id="KW-1185">Reference proteome</keyword>
<reference evidence="1" key="1">
    <citation type="submission" date="2022-11" db="EMBL/GenBank/DDBJ databases">
        <authorList>
            <person name="Kikuchi T."/>
        </authorList>
    </citation>
    <scope>NUCLEOTIDE SEQUENCE</scope>
    <source>
        <strain evidence="1">PS1010</strain>
    </source>
</reference>
<comment type="caution">
    <text evidence="1">The sequence shown here is derived from an EMBL/GenBank/DDBJ whole genome shotgun (WGS) entry which is preliminary data.</text>
</comment>
<sequence>MSSGTVSACASQFSHSFLISTFGVFATYKRRKDDIFEGTHVWRSLQIETIEISCVTTKKSKKETKRGKHPEELRNAMEMAQIVIDLQRKLDDFLKRDVESAINIK</sequence>
<accession>A0A9P1IJT1</accession>
<evidence type="ECO:0000313" key="2">
    <source>
        <dbReference type="Proteomes" id="UP001152747"/>
    </source>
</evidence>
<evidence type="ECO:0000313" key="1">
    <source>
        <dbReference type="EMBL" id="CAI5446837.1"/>
    </source>
</evidence>
<proteinExistence type="predicted"/>
<organism evidence="1 2">
    <name type="scientific">Caenorhabditis angaria</name>
    <dbReference type="NCBI Taxonomy" id="860376"/>
    <lineage>
        <taxon>Eukaryota</taxon>
        <taxon>Metazoa</taxon>
        <taxon>Ecdysozoa</taxon>
        <taxon>Nematoda</taxon>
        <taxon>Chromadorea</taxon>
        <taxon>Rhabditida</taxon>
        <taxon>Rhabditina</taxon>
        <taxon>Rhabditomorpha</taxon>
        <taxon>Rhabditoidea</taxon>
        <taxon>Rhabditidae</taxon>
        <taxon>Peloderinae</taxon>
        <taxon>Caenorhabditis</taxon>
    </lineage>
</organism>
<dbReference type="AlphaFoldDB" id="A0A9P1IJT1"/>
<dbReference type="EMBL" id="CANHGI010000004">
    <property type="protein sequence ID" value="CAI5446837.1"/>
    <property type="molecule type" value="Genomic_DNA"/>
</dbReference>
<gene>
    <name evidence="1" type="ORF">CAMP_LOCUS9474</name>
</gene>